<dbReference type="SUPFAM" id="SSF55144">
    <property type="entry name" value="LigT-like"/>
    <property type="match status" value="1"/>
</dbReference>
<dbReference type="AlphaFoldDB" id="A0A3Q9IZK2"/>
<evidence type="ECO:0000313" key="3">
    <source>
        <dbReference type="Proteomes" id="UP000276888"/>
    </source>
</evidence>
<proteinExistence type="predicted"/>
<accession>A0A3Q9IZK2</accession>
<dbReference type="EC" id="3.1.4.-" evidence="2"/>
<reference evidence="2 3" key="1">
    <citation type="submission" date="2018-08" db="EMBL/GenBank/DDBJ databases">
        <title>Microbacterium lemovicicum sp. nov., a bacterium isolated from a natural uranium-rich soil.</title>
        <authorList>
            <person name="ORTET P."/>
        </authorList>
    </citation>
    <scope>NUCLEOTIDE SEQUENCE [LARGE SCALE GENOMIC DNA]</scope>
    <source>
        <strain evidence="2 3">Viu22</strain>
    </source>
</reference>
<dbReference type="InterPro" id="IPR009097">
    <property type="entry name" value="Cyclic_Pdiesterase"/>
</dbReference>
<gene>
    <name evidence="2" type="primary">thpR</name>
    <name evidence="2" type="ORF">CVS47_01739</name>
</gene>
<dbReference type="EMBL" id="CP031423">
    <property type="protein sequence ID" value="AZS37111.1"/>
    <property type="molecule type" value="Genomic_DNA"/>
</dbReference>
<feature type="compositionally biased region" description="Pro residues" evidence="1">
    <location>
        <begin position="30"/>
        <end position="46"/>
    </location>
</feature>
<keyword evidence="2" id="KW-0378">Hydrolase</keyword>
<evidence type="ECO:0000313" key="2">
    <source>
        <dbReference type="EMBL" id="AZS37111.1"/>
    </source>
</evidence>
<feature type="compositionally biased region" description="Low complexity" evidence="1">
    <location>
        <begin position="20"/>
        <end position="29"/>
    </location>
</feature>
<protein>
    <submittedName>
        <fullName evidence="2">RNA 2',3'-cyclic phosphodiesterase</fullName>
        <ecNumber evidence="2">3.1.4.-</ecNumber>
    </submittedName>
</protein>
<dbReference type="Proteomes" id="UP000276888">
    <property type="component" value="Chromosome"/>
</dbReference>
<dbReference type="GO" id="GO:0016787">
    <property type="term" value="F:hydrolase activity"/>
    <property type="evidence" value="ECO:0007669"/>
    <property type="project" value="UniProtKB-KW"/>
</dbReference>
<evidence type="ECO:0000256" key="1">
    <source>
        <dbReference type="SAM" id="MobiDB-lite"/>
    </source>
</evidence>
<sequence length="217" mass="22755">MPVDQPPSGRPPSGNPPSGNPTSGNATPTNPVPGNPSPTNPVPGNPTPTRKAVVSIELTLDAATDAAVRADWARLIDAGLPSLGRHPSPSNSPHITLLVRSTLEPVDFASAVDLLPIDVELGEPTVFPHGDRGVLVRPLLVDESLRRLHRAVHDAAPPGEDAPFTAPGDWTPHVTLARRLRLDRLDEALALLGPAGRGRGVALRRWDSVTATVTVLG</sequence>
<feature type="compositionally biased region" description="Pro residues" evidence="1">
    <location>
        <begin position="1"/>
        <end position="19"/>
    </location>
</feature>
<organism evidence="2 3">
    <name type="scientific">Microbacterium lemovicicum</name>
    <dbReference type="NCBI Taxonomy" id="1072463"/>
    <lineage>
        <taxon>Bacteria</taxon>
        <taxon>Bacillati</taxon>
        <taxon>Actinomycetota</taxon>
        <taxon>Actinomycetes</taxon>
        <taxon>Micrococcales</taxon>
        <taxon>Microbacteriaceae</taxon>
        <taxon>Microbacterium</taxon>
    </lineage>
</organism>
<name>A0A3Q9IZK2_9MICO</name>
<dbReference type="KEGG" id="mlv:CVS47_01739"/>
<keyword evidence="3" id="KW-1185">Reference proteome</keyword>
<dbReference type="Gene3D" id="3.90.1140.10">
    <property type="entry name" value="Cyclic phosphodiesterase"/>
    <property type="match status" value="1"/>
</dbReference>
<dbReference type="Pfam" id="PF13563">
    <property type="entry name" value="2_5_RNA_ligase2"/>
    <property type="match status" value="1"/>
</dbReference>
<feature type="region of interest" description="Disordered" evidence="1">
    <location>
        <begin position="1"/>
        <end position="49"/>
    </location>
</feature>